<gene>
    <name evidence="5" type="primary">cya_4</name>
    <name evidence="5" type="ORF">ASD8599_01359</name>
</gene>
<name>A0A2R8BC60_9RHOB</name>
<evidence type="ECO:0000313" key="6">
    <source>
        <dbReference type="Proteomes" id="UP000244880"/>
    </source>
</evidence>
<dbReference type="Gene3D" id="2.150.10.10">
    <property type="entry name" value="Serralysin-like metalloprotease, C-terminal"/>
    <property type="match status" value="5"/>
</dbReference>
<feature type="compositionally biased region" description="Low complexity" evidence="3">
    <location>
        <begin position="1"/>
        <end position="14"/>
    </location>
</feature>
<protein>
    <submittedName>
        <fullName evidence="5">Bifunctional hemolysin/adenylate cyclase</fullName>
    </submittedName>
</protein>
<keyword evidence="6" id="KW-1185">Reference proteome</keyword>
<feature type="region of interest" description="Disordered" evidence="3">
    <location>
        <begin position="492"/>
        <end position="541"/>
    </location>
</feature>
<feature type="domain" description="DUF6923" evidence="4">
    <location>
        <begin position="216"/>
        <end position="460"/>
    </location>
</feature>
<dbReference type="EMBL" id="OMOR01000001">
    <property type="protein sequence ID" value="SPH20620.1"/>
    <property type="molecule type" value="Genomic_DNA"/>
</dbReference>
<dbReference type="AlphaFoldDB" id="A0A2R8BC60"/>
<dbReference type="RefSeq" id="WP_108827813.1">
    <property type="nucleotide sequence ID" value="NZ_OMOR01000001.1"/>
</dbReference>
<dbReference type="InterPro" id="IPR018511">
    <property type="entry name" value="Hemolysin-typ_Ca-bd_CS"/>
</dbReference>
<dbReference type="Pfam" id="PF00353">
    <property type="entry name" value="HemolysinCabind"/>
    <property type="match status" value="8"/>
</dbReference>
<evidence type="ECO:0000313" key="5">
    <source>
        <dbReference type="EMBL" id="SPH20620.1"/>
    </source>
</evidence>
<evidence type="ECO:0000256" key="1">
    <source>
        <dbReference type="ARBA" id="ARBA00004613"/>
    </source>
</evidence>
<accession>A0A2R8BC60</accession>
<dbReference type="PROSITE" id="PS00330">
    <property type="entry name" value="HEMOLYSIN_CALCIUM"/>
    <property type="match status" value="7"/>
</dbReference>
<proteinExistence type="predicted"/>
<dbReference type="GO" id="GO:0005509">
    <property type="term" value="F:calcium ion binding"/>
    <property type="evidence" value="ECO:0007669"/>
    <property type="project" value="InterPro"/>
</dbReference>
<evidence type="ECO:0000256" key="3">
    <source>
        <dbReference type="SAM" id="MobiDB-lite"/>
    </source>
</evidence>
<feature type="region of interest" description="Disordered" evidence="3">
    <location>
        <begin position="689"/>
        <end position="710"/>
    </location>
</feature>
<dbReference type="InterPro" id="IPR054215">
    <property type="entry name" value="DUF6923"/>
</dbReference>
<keyword evidence="2" id="KW-0964">Secreted</keyword>
<dbReference type="PANTHER" id="PTHR38340:SF1">
    <property type="entry name" value="S-LAYER PROTEIN"/>
    <property type="match status" value="1"/>
</dbReference>
<dbReference type="PRINTS" id="PR00313">
    <property type="entry name" value="CABNDNGRPT"/>
</dbReference>
<dbReference type="OrthoDB" id="8479154at2"/>
<comment type="subcellular location">
    <subcellularLocation>
        <location evidence="1">Secreted</location>
    </subcellularLocation>
</comment>
<feature type="region of interest" description="Disordered" evidence="3">
    <location>
        <begin position="646"/>
        <end position="666"/>
    </location>
</feature>
<feature type="region of interest" description="Disordered" evidence="3">
    <location>
        <begin position="580"/>
        <end position="628"/>
    </location>
</feature>
<reference evidence="5 6" key="1">
    <citation type="submission" date="2018-03" db="EMBL/GenBank/DDBJ databases">
        <authorList>
            <person name="Keele B.F."/>
        </authorList>
    </citation>
    <scope>NUCLEOTIDE SEQUENCE [LARGE SCALE GENOMIC DNA]</scope>
    <source>
        <strain evidence="5 6">CECT 8599</strain>
    </source>
</reference>
<dbReference type="Proteomes" id="UP000244880">
    <property type="component" value="Unassembled WGS sequence"/>
</dbReference>
<dbReference type="PANTHER" id="PTHR38340">
    <property type="entry name" value="S-LAYER PROTEIN"/>
    <property type="match status" value="1"/>
</dbReference>
<evidence type="ECO:0000256" key="2">
    <source>
        <dbReference type="ARBA" id="ARBA00022525"/>
    </source>
</evidence>
<dbReference type="InterPro" id="IPR050557">
    <property type="entry name" value="RTX_toxin/Mannuronan_C5-epim"/>
</dbReference>
<sequence>MNTNHTTNHSTGTHVSDALNGTEGSDVVLGLSGDDTITSGGGDDVVYGDFASENLLAGTDGASSFSQYGQSGAWQVQAEDGGHTSMTQVIDTQVGETYEISFDLAANYNAQSVSGAVQIVWNGDVIDTFDTNSANFSDHTFTFEGVDGSGELTFISIDSSDDTASTVNTDGPAFYTLQDKQIGGETVEVKAFAEGQAGIYQVIDGTLQVFDPVDGTYTVLGSEATVTVNAIGFNVQDSLIYGIAVGDGVDSLGNSVSKTDLVMLDAAGNSYKIGATPYRSWTGDFDASGNLWAFQSSMDRITMIDVDNVDANGDVATKTFKFPKEMITDQLWDVAFDAASQCFCGVTRPSAEGENATMYIINVSGVADGGMPTFETLDVVGTMIDGVMHAGVPAVTFGAAIHDADGNFYVAGNSGDHDMNDATKSAGGIYRVVTDPQTGSAHLVLVATSPRSSSNDGTSDPRAADPFSEIDLSATVLIRDLDMVVVPDAQDTYDDQIENGSGADQSDGGIGEDTIAGQSGNDTLVGGDGDDDLFGGNSDQTAPVEHYYYDEFGNRYDADGNLLPEENDVLDGGAGNDNIHGGAGHDVLDGGIGQDDLNGGSGNDTLNGGAGDDILASGSENDVASGGAGDDLLIGGSGDDMLSGDDGVDNLSGGSGADTLDGGAGNDVLSGGVGDDVMVGGTGDDLLKGSTGNDTLSDAGGDNTLKGGSGHDDLTGGGGVDLLIGGSGDDVLSGAEARDVLKGGTGDDTLNGGSDKDKLYGGTGHDVIHGDQGSDYINAGQGDDTVYAGEGRDKILSGAGSDEIWGGADTDWFVFRSSDATNSIDTVHDYTHDGVENDRLDLRSFDVLSDGGSSADWIADHIMQNADNSVTIGLDGMSIILIDHANLQDQFYDQVLDGLQL</sequence>
<dbReference type="Pfam" id="PF21959">
    <property type="entry name" value="DUF6923"/>
    <property type="match status" value="1"/>
</dbReference>
<dbReference type="SUPFAM" id="SSF51120">
    <property type="entry name" value="beta-Roll"/>
    <property type="match status" value="4"/>
</dbReference>
<dbReference type="InterPro" id="IPR011049">
    <property type="entry name" value="Serralysin-like_metalloprot_C"/>
</dbReference>
<evidence type="ECO:0000259" key="4">
    <source>
        <dbReference type="Pfam" id="PF21959"/>
    </source>
</evidence>
<feature type="region of interest" description="Disordered" evidence="3">
    <location>
        <begin position="1"/>
        <end position="21"/>
    </location>
</feature>
<dbReference type="InterPro" id="IPR001343">
    <property type="entry name" value="Hemolysn_Ca-bd"/>
</dbReference>
<dbReference type="GO" id="GO:0005576">
    <property type="term" value="C:extracellular region"/>
    <property type="evidence" value="ECO:0007669"/>
    <property type="project" value="UniProtKB-SubCell"/>
</dbReference>
<organism evidence="5 6">
    <name type="scientific">Ascidiaceihabitans donghaensis</name>
    <dbReference type="NCBI Taxonomy" id="1510460"/>
    <lineage>
        <taxon>Bacteria</taxon>
        <taxon>Pseudomonadati</taxon>
        <taxon>Pseudomonadota</taxon>
        <taxon>Alphaproteobacteria</taxon>
        <taxon>Rhodobacterales</taxon>
        <taxon>Paracoccaceae</taxon>
        <taxon>Ascidiaceihabitans</taxon>
    </lineage>
</organism>